<dbReference type="InterPro" id="IPR017452">
    <property type="entry name" value="GPCR_Rhodpsn_7TM"/>
</dbReference>
<organism evidence="10 11">
    <name type="scientific">Hypsibius exemplaris</name>
    <name type="common">Freshwater tardigrade</name>
    <dbReference type="NCBI Taxonomy" id="2072580"/>
    <lineage>
        <taxon>Eukaryota</taxon>
        <taxon>Metazoa</taxon>
        <taxon>Ecdysozoa</taxon>
        <taxon>Tardigrada</taxon>
        <taxon>Eutardigrada</taxon>
        <taxon>Parachela</taxon>
        <taxon>Hypsibioidea</taxon>
        <taxon>Hypsibiidae</taxon>
        <taxon>Hypsibius</taxon>
    </lineage>
</organism>
<keyword evidence="11" id="KW-1185">Reference proteome</keyword>
<keyword evidence="6" id="KW-0675">Receptor</keyword>
<dbReference type="OrthoDB" id="9983318at2759"/>
<evidence type="ECO:0000256" key="7">
    <source>
        <dbReference type="ARBA" id="ARBA00023224"/>
    </source>
</evidence>
<evidence type="ECO:0000256" key="4">
    <source>
        <dbReference type="ARBA" id="ARBA00023040"/>
    </source>
</evidence>
<name>A0A9X6RJQ4_HYPEX</name>
<evidence type="ECO:0000256" key="2">
    <source>
        <dbReference type="ARBA" id="ARBA00022692"/>
    </source>
</evidence>
<feature type="domain" description="G-protein coupled receptors family 1 profile" evidence="9">
    <location>
        <begin position="62"/>
        <end position="181"/>
    </location>
</feature>
<dbReference type="Gene3D" id="1.20.1070.10">
    <property type="entry name" value="Rhodopsin 7-helix transmembrane proteins"/>
    <property type="match status" value="1"/>
</dbReference>
<sequence>MFLWRTPPPRNADFQLPDHALLNVTSCNWPQDPHFNETMRDGTDFYVKAILYPIILTLSTCGNTLTLLVLGTDPRKTTTHVYLMCIAFFDLTTLWLELFNYLHLVSPQRFKPGEQNVRNSVNVYGFLTFWQEVCVQSSDWTLIAFSIERICATAKPLYFRRFETVMRAVYTEVAIVLMAAICYTENLVVWYHAIKRTVGGAFPHPLAKEKYLSPALLRWDHIQIQAMVSIAAVNWVTILSLNISLMAVLHHRKNIRQTLFSADSSSSYSSRPTAATPILLACGALYSSTMSLPLVCIILVIAGQPPYCSYHTPPKIQTLLNAFGTMSLLVNYSAGFLLYCWTWRKFRNRFQDILTAAFGRITCRPVEAPHHVPRRHSRITSTVSIISYP</sequence>
<keyword evidence="2 8" id="KW-0812">Transmembrane</keyword>
<evidence type="ECO:0000256" key="5">
    <source>
        <dbReference type="ARBA" id="ARBA00023136"/>
    </source>
</evidence>
<keyword evidence="7" id="KW-0807">Transducer</keyword>
<keyword evidence="4" id="KW-0297">G-protein coupled receptor</keyword>
<feature type="transmembrane region" description="Helical" evidence="8">
    <location>
        <begin position="278"/>
        <end position="302"/>
    </location>
</feature>
<keyword evidence="5 8" id="KW-0472">Membrane</keyword>
<accession>A0A9X6RJQ4</accession>
<dbReference type="GO" id="GO:0004930">
    <property type="term" value="F:G protein-coupled receptor activity"/>
    <property type="evidence" value="ECO:0007669"/>
    <property type="project" value="UniProtKB-KW"/>
</dbReference>
<feature type="transmembrane region" description="Helical" evidence="8">
    <location>
        <begin position="49"/>
        <end position="69"/>
    </location>
</feature>
<evidence type="ECO:0000256" key="1">
    <source>
        <dbReference type="ARBA" id="ARBA00004141"/>
    </source>
</evidence>
<reference evidence="11" key="1">
    <citation type="submission" date="2017-01" db="EMBL/GenBank/DDBJ databases">
        <title>Comparative genomics of anhydrobiosis in the tardigrade Hypsibius dujardini.</title>
        <authorList>
            <person name="Yoshida Y."/>
            <person name="Koutsovoulos G."/>
            <person name="Laetsch D."/>
            <person name="Stevens L."/>
            <person name="Kumar S."/>
            <person name="Horikawa D."/>
            <person name="Ishino K."/>
            <person name="Komine S."/>
            <person name="Tomita M."/>
            <person name="Blaxter M."/>
            <person name="Arakawa K."/>
        </authorList>
    </citation>
    <scope>NUCLEOTIDE SEQUENCE [LARGE SCALE GENOMIC DNA]</scope>
    <source>
        <strain evidence="11">Z151</strain>
    </source>
</reference>
<feature type="transmembrane region" description="Helical" evidence="8">
    <location>
        <begin position="81"/>
        <end position="102"/>
    </location>
</feature>
<dbReference type="EMBL" id="MTYJ01000184">
    <property type="protein sequence ID" value="OWA50164.1"/>
    <property type="molecule type" value="Genomic_DNA"/>
</dbReference>
<evidence type="ECO:0000256" key="6">
    <source>
        <dbReference type="ARBA" id="ARBA00023170"/>
    </source>
</evidence>
<feature type="transmembrane region" description="Helical" evidence="8">
    <location>
        <begin position="322"/>
        <end position="341"/>
    </location>
</feature>
<dbReference type="Proteomes" id="UP000192578">
    <property type="component" value="Unassembled WGS sequence"/>
</dbReference>
<evidence type="ECO:0000256" key="8">
    <source>
        <dbReference type="SAM" id="Phobius"/>
    </source>
</evidence>
<comment type="subcellular location">
    <subcellularLocation>
        <location evidence="1">Membrane</location>
        <topology evidence="1">Multi-pass membrane protein</topology>
    </subcellularLocation>
</comment>
<evidence type="ECO:0000256" key="3">
    <source>
        <dbReference type="ARBA" id="ARBA00022989"/>
    </source>
</evidence>
<evidence type="ECO:0000259" key="9">
    <source>
        <dbReference type="PROSITE" id="PS50262"/>
    </source>
</evidence>
<dbReference type="PANTHER" id="PTHR24243">
    <property type="entry name" value="G-PROTEIN COUPLED RECEPTOR"/>
    <property type="match status" value="1"/>
</dbReference>
<keyword evidence="3 8" id="KW-1133">Transmembrane helix</keyword>
<gene>
    <name evidence="10" type="ORF">BV898_14689</name>
</gene>
<evidence type="ECO:0000313" key="11">
    <source>
        <dbReference type="Proteomes" id="UP000192578"/>
    </source>
</evidence>
<protein>
    <recommendedName>
        <fullName evidence="9">G-protein coupled receptors family 1 profile domain-containing protein</fullName>
    </recommendedName>
</protein>
<evidence type="ECO:0000313" key="10">
    <source>
        <dbReference type="EMBL" id="OWA50164.1"/>
    </source>
</evidence>
<feature type="transmembrane region" description="Helical" evidence="8">
    <location>
        <begin position="222"/>
        <end position="249"/>
    </location>
</feature>
<dbReference type="SUPFAM" id="SSF81321">
    <property type="entry name" value="Family A G protein-coupled receptor-like"/>
    <property type="match status" value="1"/>
</dbReference>
<feature type="transmembrane region" description="Helical" evidence="8">
    <location>
        <begin position="169"/>
        <end position="193"/>
    </location>
</feature>
<proteinExistence type="predicted"/>
<dbReference type="PANTHER" id="PTHR24243:SF230">
    <property type="entry name" value="G-PROTEIN COUPLED RECEPTORS FAMILY 1 PROFILE DOMAIN-CONTAINING PROTEIN"/>
    <property type="match status" value="1"/>
</dbReference>
<dbReference type="GO" id="GO:0005886">
    <property type="term" value="C:plasma membrane"/>
    <property type="evidence" value="ECO:0007669"/>
    <property type="project" value="TreeGrafter"/>
</dbReference>
<comment type="caution">
    <text evidence="10">The sequence shown here is derived from an EMBL/GenBank/DDBJ whole genome shotgun (WGS) entry which is preliminary data.</text>
</comment>
<dbReference type="PROSITE" id="PS50262">
    <property type="entry name" value="G_PROTEIN_RECEP_F1_2"/>
    <property type="match status" value="1"/>
</dbReference>
<dbReference type="AlphaFoldDB" id="A0A9X6RJQ4"/>